<feature type="compositionally biased region" description="Polar residues" evidence="8">
    <location>
        <begin position="1"/>
        <end position="17"/>
    </location>
</feature>
<feature type="binding site" evidence="6">
    <location>
        <position position="375"/>
    </location>
    <ligand>
        <name>S-adenosyl-L-methionine</name>
        <dbReference type="ChEBI" id="CHEBI:59789"/>
    </ligand>
</feature>
<keyword evidence="1" id="KW-0004">4Fe-4S</keyword>
<dbReference type="NCBIfam" id="TIGR00479">
    <property type="entry name" value="rumA"/>
    <property type="match status" value="1"/>
</dbReference>
<dbReference type="EMBL" id="SLVV01000011">
    <property type="protein sequence ID" value="TCN22297.1"/>
    <property type="molecule type" value="Genomic_DNA"/>
</dbReference>
<comment type="similarity">
    <text evidence="6">Belongs to the class I-like SAM-binding methyltransferase superfamily. RNA M5U methyltransferase family.</text>
</comment>
<dbReference type="Gene3D" id="2.40.50.140">
    <property type="entry name" value="Nucleic acid-binding proteins"/>
    <property type="match status" value="1"/>
</dbReference>
<dbReference type="SUPFAM" id="SSF53335">
    <property type="entry name" value="S-adenosyl-L-methionine-dependent methyltransferases"/>
    <property type="match status" value="1"/>
</dbReference>
<reference evidence="10 11" key="1">
    <citation type="journal article" date="2015" name="Stand. Genomic Sci.">
        <title>Genomic Encyclopedia of Bacterial and Archaeal Type Strains, Phase III: the genomes of soil and plant-associated and newly described type strains.</title>
        <authorList>
            <person name="Whitman W.B."/>
            <person name="Woyke T."/>
            <person name="Klenk H.P."/>
            <person name="Zhou Y."/>
            <person name="Lilburn T.G."/>
            <person name="Beck B.J."/>
            <person name="De Vos P."/>
            <person name="Vandamme P."/>
            <person name="Eisen J.A."/>
            <person name="Garrity G."/>
            <person name="Hugenholtz P."/>
            <person name="Kyrpides N.C."/>
        </authorList>
    </citation>
    <scope>NUCLEOTIDE SEQUENCE [LARGE SCALE GENOMIC DNA]</scope>
    <source>
        <strain evidence="10 11">CV53</strain>
    </source>
</reference>
<dbReference type="Gene3D" id="3.40.50.150">
    <property type="entry name" value="Vaccinia Virus protein VP39"/>
    <property type="match status" value="1"/>
</dbReference>
<evidence type="ECO:0000256" key="4">
    <source>
        <dbReference type="ARBA" id="ARBA00022691"/>
    </source>
</evidence>
<evidence type="ECO:0000256" key="3">
    <source>
        <dbReference type="ARBA" id="ARBA00022679"/>
    </source>
</evidence>
<dbReference type="InterPro" id="IPR012340">
    <property type="entry name" value="NA-bd_OB-fold"/>
</dbReference>
<dbReference type="Proteomes" id="UP000295689">
    <property type="component" value="Unassembled WGS sequence"/>
</dbReference>
<evidence type="ECO:0000313" key="11">
    <source>
        <dbReference type="Proteomes" id="UP000295689"/>
    </source>
</evidence>
<dbReference type="FunFam" id="3.40.50.150:FF:000009">
    <property type="entry name" value="23S rRNA (Uracil(1939)-C(5))-methyltransferase RlmD"/>
    <property type="match status" value="1"/>
</dbReference>
<evidence type="ECO:0000313" key="10">
    <source>
        <dbReference type="EMBL" id="TCN22297.1"/>
    </source>
</evidence>
<sequence length="495" mass="55014">MKKETPSFSGRNKTGKQGMNKARGNSRPGSNFNQKQDQSVKMEVKQTFPLTIKRLGINGEGVGYFKRQVVFVPGALPGEEVVAEVTKVLPKYSEARIKKIRKPSEHRVTPVCPVYEECGGCQLQHLHYTQQLKEKQDIVIQSLERHTKLPVANMDIRPTVGMENPWGYRNKSQFQVGEHGGKILAGLYGLNSHKLINIEQCAVQHPATNKATEAVKSILQELNISIYNEKTGKGLVRTIVVRTGIQTGELQIVLITTKKELPNKEQIVQEIKRRLPEVVSIVQNINGEKTSLIFGEETETIEGNDFIQETLGDLQFELSARTFFQLNPEQTVNLYNEVKAAAGLTGTEKVVDAYCGVGTIGLWLADQAGEIRGMDIIPESIEDAKKNAKRHGITHTKYVPGKAEDVLPKWVKKGWKPDVIVVDPPRTGLDSGLLQTILQVKPQKVVYVSCNPSTLAKDIEVLSKSYQVEYIQPVDMFPHTAHVEAVAKIVLKGGN</sequence>
<accession>A0A4R2B6F2</accession>
<keyword evidence="11" id="KW-1185">Reference proteome</keyword>
<feature type="binding site" evidence="6">
    <location>
        <position position="325"/>
    </location>
    <ligand>
        <name>S-adenosyl-L-methionine</name>
        <dbReference type="ChEBI" id="CHEBI:59789"/>
    </ligand>
</feature>
<dbReference type="Pfam" id="PF05958">
    <property type="entry name" value="tRNA_U5-meth_tr"/>
    <property type="match status" value="1"/>
</dbReference>
<feature type="active site" evidence="7">
    <location>
        <position position="450"/>
    </location>
</feature>
<dbReference type="PANTHER" id="PTHR11061:SF45">
    <property type="match status" value="1"/>
</dbReference>
<keyword evidence="1" id="KW-0408">Iron</keyword>
<evidence type="ECO:0000259" key="9">
    <source>
        <dbReference type="PROSITE" id="PS50926"/>
    </source>
</evidence>
<keyword evidence="2 6" id="KW-0489">Methyltransferase</keyword>
<dbReference type="Pfam" id="PF01938">
    <property type="entry name" value="TRAM"/>
    <property type="match status" value="1"/>
</dbReference>
<dbReference type="InterPro" id="IPR030391">
    <property type="entry name" value="MeTrfase_TrmA_CS"/>
</dbReference>
<dbReference type="GO" id="GO:0070041">
    <property type="term" value="F:rRNA (uridine-C5-)-methyltransferase activity"/>
    <property type="evidence" value="ECO:0007669"/>
    <property type="project" value="UniProtKB-ARBA"/>
</dbReference>
<dbReference type="PROSITE" id="PS01230">
    <property type="entry name" value="TRMA_1"/>
    <property type="match status" value="1"/>
</dbReference>
<protein>
    <submittedName>
        <fullName evidence="10">tRNA (Uracil-5-)-methyltransferase</fullName>
    </submittedName>
</protein>
<dbReference type="GO" id="GO:0051539">
    <property type="term" value="F:4 iron, 4 sulfur cluster binding"/>
    <property type="evidence" value="ECO:0007669"/>
    <property type="project" value="UniProtKB-KW"/>
</dbReference>
<feature type="region of interest" description="Disordered" evidence="8">
    <location>
        <begin position="1"/>
        <end position="40"/>
    </location>
</feature>
<keyword evidence="5" id="KW-0411">Iron-sulfur</keyword>
<dbReference type="CDD" id="cd02440">
    <property type="entry name" value="AdoMet_MTases"/>
    <property type="match status" value="1"/>
</dbReference>
<dbReference type="PROSITE" id="PS50926">
    <property type="entry name" value="TRAM"/>
    <property type="match status" value="1"/>
</dbReference>
<dbReference type="AlphaFoldDB" id="A0A4R2B6F2"/>
<evidence type="ECO:0000256" key="8">
    <source>
        <dbReference type="SAM" id="MobiDB-lite"/>
    </source>
</evidence>
<dbReference type="PROSITE" id="PS51687">
    <property type="entry name" value="SAM_MT_RNA_M5U"/>
    <property type="match status" value="1"/>
</dbReference>
<evidence type="ECO:0000256" key="7">
    <source>
        <dbReference type="PROSITE-ProRule" id="PRU10015"/>
    </source>
</evidence>
<evidence type="ECO:0000256" key="5">
    <source>
        <dbReference type="ARBA" id="ARBA00023014"/>
    </source>
</evidence>
<feature type="binding site" evidence="6">
    <location>
        <position position="423"/>
    </location>
    <ligand>
        <name>S-adenosyl-L-methionine</name>
        <dbReference type="ChEBI" id="CHEBI:59789"/>
    </ligand>
</feature>
<evidence type="ECO:0000256" key="6">
    <source>
        <dbReference type="PROSITE-ProRule" id="PRU01024"/>
    </source>
</evidence>
<comment type="caution">
    <text evidence="10">The sequence shown here is derived from an EMBL/GenBank/DDBJ whole genome shotgun (WGS) entry which is preliminary data.</text>
</comment>
<dbReference type="FunFam" id="2.40.50.1070:FF:000003">
    <property type="entry name" value="23S rRNA (Uracil-5-)-methyltransferase RumA"/>
    <property type="match status" value="1"/>
</dbReference>
<dbReference type="PANTHER" id="PTHR11061">
    <property type="entry name" value="RNA M5U METHYLTRANSFERASE"/>
    <property type="match status" value="1"/>
</dbReference>
<dbReference type="GO" id="GO:0070475">
    <property type="term" value="P:rRNA base methylation"/>
    <property type="evidence" value="ECO:0007669"/>
    <property type="project" value="TreeGrafter"/>
</dbReference>
<dbReference type="Gene3D" id="2.40.50.1070">
    <property type="match status" value="1"/>
</dbReference>
<feature type="domain" description="TRAM" evidence="9">
    <location>
        <begin position="41"/>
        <end position="99"/>
    </location>
</feature>
<proteinExistence type="inferred from homology"/>
<evidence type="ECO:0000256" key="1">
    <source>
        <dbReference type="ARBA" id="ARBA00022485"/>
    </source>
</evidence>
<dbReference type="InterPro" id="IPR029063">
    <property type="entry name" value="SAM-dependent_MTases_sf"/>
</dbReference>
<feature type="binding site" evidence="6">
    <location>
        <position position="354"/>
    </location>
    <ligand>
        <name>S-adenosyl-L-methionine</name>
        <dbReference type="ChEBI" id="CHEBI:59789"/>
    </ligand>
</feature>
<organism evidence="10 11">
    <name type="scientific">Mesobacillus foraminis</name>
    <dbReference type="NCBI Taxonomy" id="279826"/>
    <lineage>
        <taxon>Bacteria</taxon>
        <taxon>Bacillati</taxon>
        <taxon>Bacillota</taxon>
        <taxon>Bacilli</taxon>
        <taxon>Bacillales</taxon>
        <taxon>Bacillaceae</taxon>
        <taxon>Mesobacillus</taxon>
    </lineage>
</organism>
<gene>
    <name evidence="10" type="ORF">EV146_111136</name>
</gene>
<name>A0A4R2B6F2_9BACI</name>
<keyword evidence="4 6" id="KW-0949">S-adenosyl-L-methionine</keyword>
<dbReference type="PROSITE" id="PS01231">
    <property type="entry name" value="TRMA_2"/>
    <property type="match status" value="1"/>
</dbReference>
<keyword evidence="1" id="KW-0479">Metal-binding</keyword>
<feature type="active site" description="Nucleophile" evidence="6">
    <location>
        <position position="450"/>
    </location>
</feature>
<evidence type="ECO:0000256" key="2">
    <source>
        <dbReference type="ARBA" id="ARBA00022603"/>
    </source>
</evidence>
<dbReference type="InterPro" id="IPR002792">
    <property type="entry name" value="TRAM_dom"/>
</dbReference>
<dbReference type="SUPFAM" id="SSF50249">
    <property type="entry name" value="Nucleic acid-binding proteins"/>
    <property type="match status" value="1"/>
</dbReference>
<dbReference type="InterPro" id="IPR010280">
    <property type="entry name" value="U5_MeTrfase_fam"/>
</dbReference>
<keyword evidence="3 6" id="KW-0808">Transferase</keyword>
<dbReference type="FunFam" id="2.40.50.140:FF:000097">
    <property type="entry name" value="23S rRNA (uracil(1939)-C(5))-methyltransferase RlmD"/>
    <property type="match status" value="1"/>
</dbReference>
<feature type="compositionally biased region" description="Polar residues" evidence="8">
    <location>
        <begin position="27"/>
        <end position="37"/>
    </location>
</feature>
<dbReference type="InterPro" id="IPR030390">
    <property type="entry name" value="MeTrfase_TrmA_AS"/>
</dbReference>